<feature type="compositionally biased region" description="Low complexity" evidence="1">
    <location>
        <begin position="118"/>
        <end position="143"/>
    </location>
</feature>
<protein>
    <submittedName>
        <fullName evidence="2">Putative c2h2 finger domain</fullName>
    </submittedName>
</protein>
<dbReference type="OrthoDB" id="5388486at2759"/>
<feature type="region of interest" description="Disordered" evidence="1">
    <location>
        <begin position="96"/>
        <end position="145"/>
    </location>
</feature>
<comment type="caution">
    <text evidence="2">The sequence shown here is derived from an EMBL/GenBank/DDBJ whole genome shotgun (WGS) entry which is preliminary data.</text>
</comment>
<reference evidence="2 3" key="2">
    <citation type="submission" date="2015-05" db="EMBL/GenBank/DDBJ databases">
        <authorList>
            <person name="Morales-Cruz A."/>
            <person name="Amrine K.C."/>
            <person name="Cantu D."/>
        </authorList>
    </citation>
    <scope>NUCLEOTIDE SEQUENCE [LARGE SCALE GENOMIC DNA]</scope>
    <source>
        <strain evidence="2">UCRPC4</strain>
    </source>
</reference>
<dbReference type="EMBL" id="LCWF01000199">
    <property type="protein sequence ID" value="KKY14959.1"/>
    <property type="molecule type" value="Genomic_DNA"/>
</dbReference>
<evidence type="ECO:0000313" key="2">
    <source>
        <dbReference type="EMBL" id="KKY14959.1"/>
    </source>
</evidence>
<accession>A0A0G2DWG3</accession>
<dbReference type="InterPro" id="IPR039970">
    <property type="entry name" value="TF_Grauzone"/>
</dbReference>
<evidence type="ECO:0000256" key="1">
    <source>
        <dbReference type="SAM" id="MobiDB-lite"/>
    </source>
</evidence>
<dbReference type="AlphaFoldDB" id="A0A0G2DWG3"/>
<feature type="region of interest" description="Disordered" evidence="1">
    <location>
        <begin position="183"/>
        <end position="297"/>
    </location>
</feature>
<organism evidence="2 3">
    <name type="scientific">Phaeomoniella chlamydospora</name>
    <name type="common">Phaeoacremonium chlamydosporum</name>
    <dbReference type="NCBI Taxonomy" id="158046"/>
    <lineage>
        <taxon>Eukaryota</taxon>
        <taxon>Fungi</taxon>
        <taxon>Dikarya</taxon>
        <taxon>Ascomycota</taxon>
        <taxon>Pezizomycotina</taxon>
        <taxon>Eurotiomycetes</taxon>
        <taxon>Chaetothyriomycetidae</taxon>
        <taxon>Phaeomoniellales</taxon>
        <taxon>Phaeomoniellaceae</taxon>
        <taxon>Phaeomoniella</taxon>
    </lineage>
</organism>
<proteinExistence type="predicted"/>
<feature type="compositionally biased region" description="Basic and acidic residues" evidence="1">
    <location>
        <begin position="223"/>
        <end position="256"/>
    </location>
</feature>
<evidence type="ECO:0000313" key="3">
    <source>
        <dbReference type="Proteomes" id="UP000053317"/>
    </source>
</evidence>
<name>A0A0G2DWG3_PHACM</name>
<keyword evidence="3" id="KW-1185">Reference proteome</keyword>
<sequence>MSSIQVFRDIPAVHFQDDELLRGMWQPEPQNMAGCSHPEVLSPGDKAFHHDVRMLAPWPERTFLDTVAEPGHPGSPSPLTYHTAYGQVFQPFPQRLPPRPETITPWQTPGLIHDEVASPSDSSQSSQSERSFSHGVSVGSGSSATDEYVGSVTCEYGPYEYQPPPYASLSSFKNVSPKELQYEQDLDEPQPSHIDELNKFSNGHPYPGDETEECSCDGDSDDDTYHEGHTMDQDDDKSSDYTPRREIIDRRARCRDSNNALKPHGHGRSTMRSRAGVTKNKSPKQRQTRFDIQGQGAQGAERRRFICSFSHYGCASAFVNKNEWKRHVLSQHLQLGFYRCDIGDCVPTSSHVTSRRNSSGQVEAGYNDFNRKDLFTQHLRRMHTPWRTQLSGGRPIEPTTAEKNEFEASLEDIRQRCWQERRDPPERSVCGFCNQIFEGKGSWEDRMEHVGRHHERDEEDESEDEELTEYAFREGIIRQRNDGNGYKLV</sequence>
<dbReference type="Proteomes" id="UP000053317">
    <property type="component" value="Unassembled WGS sequence"/>
</dbReference>
<dbReference type="PANTHER" id="PTHR23225:SF2">
    <property type="entry name" value="AT09679P-RELATED"/>
    <property type="match status" value="1"/>
</dbReference>
<feature type="compositionally biased region" description="Acidic residues" evidence="1">
    <location>
        <begin position="209"/>
        <end position="222"/>
    </location>
</feature>
<dbReference type="PANTHER" id="PTHR23225">
    <property type="entry name" value="ZINC FINGER PROTEIN"/>
    <property type="match status" value="1"/>
</dbReference>
<gene>
    <name evidence="2" type="ORF">UCRPC4_g06546</name>
</gene>
<reference evidence="2 3" key="1">
    <citation type="submission" date="2015-05" db="EMBL/GenBank/DDBJ databases">
        <title>Distinctive expansion of gene families associated with plant cell wall degradation and secondary metabolism in the genomes of grapevine trunk pathogens.</title>
        <authorList>
            <person name="Lawrence D.P."/>
            <person name="Travadon R."/>
            <person name="Rolshausen P.E."/>
            <person name="Baumgartner K."/>
        </authorList>
    </citation>
    <scope>NUCLEOTIDE SEQUENCE [LARGE SCALE GENOMIC DNA]</scope>
    <source>
        <strain evidence="2">UCRPC4</strain>
    </source>
</reference>
<dbReference type="GO" id="GO:0003700">
    <property type="term" value="F:DNA-binding transcription factor activity"/>
    <property type="evidence" value="ECO:0007669"/>
    <property type="project" value="InterPro"/>
</dbReference>